<dbReference type="InterPro" id="IPR027902">
    <property type="entry name" value="DUF4487"/>
</dbReference>
<evidence type="ECO:0000313" key="2">
    <source>
        <dbReference type="Proteomes" id="UP000008311"/>
    </source>
</evidence>
<accession>B9RWN6</accession>
<name>B9RWN6_RICCO</name>
<dbReference type="Pfam" id="PF14868">
    <property type="entry name" value="DUF4487"/>
    <property type="match status" value="1"/>
</dbReference>
<dbReference type="InParanoid" id="B9RWN6"/>
<dbReference type="eggNOG" id="ENOG502QRN1">
    <property type="taxonomic scope" value="Eukaryota"/>
</dbReference>
<dbReference type="FunCoup" id="B9RWN6">
    <property type="interactions" value="587"/>
</dbReference>
<dbReference type="PANTHER" id="PTHR36702">
    <property type="entry name" value="HOLLIDAY JUNCTION RESOLVASE"/>
    <property type="match status" value="1"/>
</dbReference>
<keyword evidence="2" id="KW-1185">Reference proteome</keyword>
<evidence type="ECO:0000313" key="1">
    <source>
        <dbReference type="EMBL" id="EEF44288.1"/>
    </source>
</evidence>
<reference evidence="2" key="1">
    <citation type="journal article" date="2010" name="Nat. Biotechnol.">
        <title>Draft genome sequence of the oilseed species Ricinus communis.</title>
        <authorList>
            <person name="Chan A.P."/>
            <person name="Crabtree J."/>
            <person name="Zhao Q."/>
            <person name="Lorenzi H."/>
            <person name="Orvis J."/>
            <person name="Puiu D."/>
            <person name="Melake-Berhan A."/>
            <person name="Jones K.M."/>
            <person name="Redman J."/>
            <person name="Chen G."/>
            <person name="Cahoon E.B."/>
            <person name="Gedil M."/>
            <person name="Stanke M."/>
            <person name="Haas B.J."/>
            <person name="Wortman J.R."/>
            <person name="Fraser-Liggett C.M."/>
            <person name="Ravel J."/>
            <person name="Rabinowicz P.D."/>
        </authorList>
    </citation>
    <scope>NUCLEOTIDE SEQUENCE [LARGE SCALE GENOMIC DNA]</scope>
    <source>
        <strain evidence="2">cv. Hale</strain>
    </source>
</reference>
<dbReference type="Proteomes" id="UP000008311">
    <property type="component" value="Unassembled WGS sequence"/>
</dbReference>
<dbReference type="STRING" id="3988.B9RWN6"/>
<dbReference type="EMBL" id="EQ973823">
    <property type="protein sequence ID" value="EEF44288.1"/>
    <property type="molecule type" value="Genomic_DNA"/>
</dbReference>
<proteinExistence type="predicted"/>
<gene>
    <name evidence="1" type="ORF">RCOM_1022970</name>
</gene>
<organism evidence="1 2">
    <name type="scientific">Ricinus communis</name>
    <name type="common">Castor bean</name>
    <dbReference type="NCBI Taxonomy" id="3988"/>
    <lineage>
        <taxon>Eukaryota</taxon>
        <taxon>Viridiplantae</taxon>
        <taxon>Streptophyta</taxon>
        <taxon>Embryophyta</taxon>
        <taxon>Tracheophyta</taxon>
        <taxon>Spermatophyta</taxon>
        <taxon>Magnoliopsida</taxon>
        <taxon>eudicotyledons</taxon>
        <taxon>Gunneridae</taxon>
        <taxon>Pentapetalae</taxon>
        <taxon>rosids</taxon>
        <taxon>fabids</taxon>
        <taxon>Malpighiales</taxon>
        <taxon>Euphorbiaceae</taxon>
        <taxon>Acalyphoideae</taxon>
        <taxon>Acalypheae</taxon>
        <taxon>Ricinus</taxon>
    </lineage>
</organism>
<dbReference type="AlphaFoldDB" id="B9RWN6"/>
<protein>
    <submittedName>
        <fullName evidence="1">Uncharacterized protein</fullName>
    </submittedName>
</protein>
<sequence length="898" mass="101432">MERHSSNNDFHTLLEAIKSSDVLLDFLSLSATSMIALTRYPVMTDNDSAVIVERFILEQLNLTRDVVSEAKRISCGTEVLKAAQMVIDAVMRLCKEYFLAVNWDPCDARFEKEESSVDQKVVNSRNHVINITKCTIEKLYKLGILAANDGGNLVTVLNVSWKGVVTLLQQGKEVLTEGVSVQDIIVTLISLVNEPLKCAAVAWSSLEETISMTEARRIFLPAKFYLINAVKISSFYPCQAYLVYREVSHCVLMISTFRILLSFQKLLNTASEVFSELLEKTSIDLLTSLLNSTEVNQEQKLELLDWIFADECCSNSFHGDLSSFYHLNSMVEIFSVSSESIPQERLLLLGRIALFHTLLRYSIYVEEDVRNKLTRKLGWLLDILVDEEVYSSFLDLQILVSYGCGKTIELVWQPIFSSLLDALKTFMILVSSSSGWVEMEAFLLENLFHPHFLCWEMIRELWCFWSRHAESDMVNGILDKFLSLMKLLASPESVLIHASPLRKIARIICSLLMNGSSSIVDHVYSSVIGDGKSHWSSVMYIALLLEGFPLNSLSDNLRSIAKQKIVTDYFSFTATSSHKLSTTCSSGVFGFPVFTLSASLQSQQVSISDVDMKSLNFLVTTIRNFKNAVHKLMKEHYHKLLNETLGIISNLKHLYKSDEIEEVILELQNLFISGPAASDPLLYQCKPYLLLFMGGLGDMDMSESDNCAKSCAVWELYHMLFKERHWALVHLAIAAFGYFAARTSCNQLWRFVPQDAALSYDLMSGNEANEERFMSELKAFLEKEMAVLTVSPSLEQLQLLVKEGIMLKEMVQRISSIQIETMECEDVGVDVQSNKRRKLPDGISKGVELLHSGLKVIGDGLSQLQQNHFESSEHHDKFLTHVSQLQDVITDIIGLTNE</sequence>
<dbReference type="PANTHER" id="PTHR36702:SF1">
    <property type="entry name" value="HOLLIDAY JUNCTION RESOLVASE"/>
    <property type="match status" value="1"/>
</dbReference>